<keyword evidence="1" id="KW-0472">Membrane</keyword>
<organism evidence="2 3">
    <name type="scientific">Parascardovia denticolens DSM 10105 = JCM 12538</name>
    <dbReference type="NCBI Taxonomy" id="864564"/>
    <lineage>
        <taxon>Bacteria</taxon>
        <taxon>Bacillati</taxon>
        <taxon>Actinomycetota</taxon>
        <taxon>Actinomycetes</taxon>
        <taxon>Bifidobacteriales</taxon>
        <taxon>Bifidobacteriaceae</taxon>
        <taxon>Parascardovia</taxon>
    </lineage>
</organism>
<dbReference type="HOGENOM" id="CLU_025319_1_0_11"/>
<feature type="transmembrane region" description="Helical" evidence="1">
    <location>
        <begin position="178"/>
        <end position="201"/>
    </location>
</feature>
<dbReference type="eggNOG" id="ENOG502Z89R">
    <property type="taxonomic scope" value="Bacteria"/>
</dbReference>
<proteinExistence type="predicted"/>
<feature type="transmembrane region" description="Helical" evidence="1">
    <location>
        <begin position="353"/>
        <end position="370"/>
    </location>
</feature>
<feature type="transmembrane region" description="Helical" evidence="1">
    <location>
        <begin position="329"/>
        <end position="346"/>
    </location>
</feature>
<feature type="transmembrane region" description="Helical" evidence="1">
    <location>
        <begin position="405"/>
        <end position="425"/>
    </location>
</feature>
<feature type="transmembrane region" description="Helical" evidence="1">
    <location>
        <begin position="104"/>
        <end position="133"/>
    </location>
</feature>
<reference evidence="2 3" key="1">
    <citation type="submission" date="2010-12" db="EMBL/GenBank/DDBJ databases">
        <authorList>
            <person name="Muzny D."/>
            <person name="Qin X."/>
            <person name="Buhay C."/>
            <person name="Dugan-Rocha S."/>
            <person name="Ding Y."/>
            <person name="Chen G."/>
            <person name="Hawes A."/>
            <person name="Holder M."/>
            <person name="Jhangiani S."/>
            <person name="Johnson A."/>
            <person name="Khan Z."/>
            <person name="Li Z."/>
            <person name="Liu W."/>
            <person name="Liu X."/>
            <person name="Perez L."/>
            <person name="Shen H."/>
            <person name="Wang Q."/>
            <person name="Watt J."/>
            <person name="Xi L."/>
            <person name="Xin Y."/>
            <person name="Zhou J."/>
            <person name="Deng J."/>
            <person name="Jiang H."/>
            <person name="Liu Y."/>
            <person name="Qu J."/>
            <person name="Song X.-Z."/>
            <person name="Zhang L."/>
            <person name="Villasana D."/>
            <person name="Johnson A."/>
            <person name="Liu J."/>
            <person name="Liyanage D."/>
            <person name="Lorensuhewa L."/>
            <person name="Robinson T."/>
            <person name="Song A."/>
            <person name="Song B.-B."/>
            <person name="Dinh H."/>
            <person name="Thornton R."/>
            <person name="Coyle M."/>
            <person name="Francisco L."/>
            <person name="Jackson L."/>
            <person name="Javaid M."/>
            <person name="Korchina V."/>
            <person name="Kovar C."/>
            <person name="Mata R."/>
            <person name="Mathew T."/>
            <person name="Ngo R."/>
            <person name="Nguyen L."/>
            <person name="Nguyen N."/>
            <person name="Okwuonu G."/>
            <person name="Ongeri F."/>
            <person name="Pham C."/>
            <person name="Simmons D."/>
            <person name="Wilczek-Boney K."/>
            <person name="Hale W."/>
            <person name="Jakkamsetti A."/>
            <person name="Pham P."/>
            <person name="Ruth R."/>
            <person name="San Lucas F."/>
            <person name="Warren J."/>
            <person name="Zhang J."/>
            <person name="Zhao Z."/>
            <person name="Zhou C."/>
            <person name="Zhu D."/>
            <person name="Lee S."/>
            <person name="Bess C."/>
            <person name="Blankenburg K."/>
            <person name="Forbes L."/>
            <person name="Fu Q."/>
            <person name="Gubbala S."/>
            <person name="Hirani K."/>
            <person name="Jayaseelan J.C."/>
            <person name="Lara F."/>
            <person name="Munidasa M."/>
            <person name="Palculict T."/>
            <person name="Patil S."/>
            <person name="Pu L.-L."/>
            <person name="Saada N."/>
            <person name="Tang L."/>
            <person name="Weissenberger G."/>
            <person name="Zhu Y."/>
            <person name="Hemphill L."/>
            <person name="Shang Y."/>
            <person name="Youmans B."/>
            <person name="Ayvaz T."/>
            <person name="Ross M."/>
            <person name="Santibanez J."/>
            <person name="Aqrawi P."/>
            <person name="Gross S."/>
            <person name="Joshi V."/>
            <person name="Fowler G."/>
            <person name="Nazareth L."/>
            <person name="Reid J."/>
            <person name="Worley K."/>
            <person name="Petrosino J."/>
            <person name="Highlander S."/>
            <person name="Gibbs R."/>
        </authorList>
    </citation>
    <scope>NUCLEOTIDE SEQUENCE [LARGE SCALE GENOMIC DNA]</scope>
    <source>
        <strain evidence="2 3">DSM 10105</strain>
    </source>
</reference>
<sequence>MEGTLVSLRYALTFSRMKKSKWAVFSLILSILIAVAVVVGAVVIAILLAPRLSFPANAAALGMGVIIISTIIGFFWLLSVLLISGQSGSFNLRQFSIYGIEDGTLTRGIFLSSLLGIPAIGTLAASAILGLLWCPASPWLGLAGFLGGLLSAATVIIIPRTAAQMVDTLVLSPRGRFFLNVLEYVLLIAIFELPAILSTWFSSSVSGTSSAAASGQISHLVNSFLSGQVPLPAFLKVLGWLPFSAGFMIPSDFLAGSPFLALLRLLVIVASLALCYGIYSLCLDRQAKNPPMVKNVKVKGLGAFNLVSDSPRGAVLARLIISWQRDSRYLLSAFSYLVLIIIYTVIALTNKELRSVLLATPLIIGLLFGMSEYNNLAFDGKAFTLFALSGAAGRVDRTGRLQTTGILGIVFLAVSNLIMVSLHPLEAMGAPALQAGIGYMVVAVTSLCQLLAGLGICAVFSTHFIFPVPSIDQPFKRPQGAPASMAAVALLLPLGIFLCSLPGAIVGVIAAFTANASLGILGIIISLAAGVGILIGGTRAGGRSIDQRTPEILEKLETVVANSND</sequence>
<keyword evidence="1" id="KW-1133">Transmembrane helix</keyword>
<dbReference type="AlphaFoldDB" id="E6JZF8"/>
<feature type="transmembrane region" description="Helical" evidence="1">
    <location>
        <begin position="518"/>
        <end position="538"/>
    </location>
</feature>
<feature type="transmembrane region" description="Helical" evidence="1">
    <location>
        <begin position="437"/>
        <end position="466"/>
    </location>
</feature>
<accession>E6JZF8</accession>
<dbReference type="RefSeq" id="WP_006288600.1">
    <property type="nucleotide sequence ID" value="NZ_AP012333.1"/>
</dbReference>
<evidence type="ECO:0000256" key="1">
    <source>
        <dbReference type="SAM" id="Phobius"/>
    </source>
</evidence>
<feature type="transmembrane region" description="Helical" evidence="1">
    <location>
        <begin position="261"/>
        <end position="279"/>
    </location>
</feature>
<evidence type="ECO:0000313" key="2">
    <source>
        <dbReference type="EMBL" id="EFT83173.1"/>
    </source>
</evidence>
<gene>
    <name evidence="2" type="ORF">HMPREF0620_0178</name>
</gene>
<dbReference type="EMBL" id="AEON01000001">
    <property type="protein sequence ID" value="EFT83173.1"/>
    <property type="molecule type" value="Genomic_DNA"/>
</dbReference>
<feature type="transmembrane region" description="Helical" evidence="1">
    <location>
        <begin position="487"/>
        <end position="512"/>
    </location>
</feature>
<dbReference type="Proteomes" id="UP000004946">
    <property type="component" value="Chromosome"/>
</dbReference>
<feature type="transmembrane region" description="Helical" evidence="1">
    <location>
        <begin position="22"/>
        <end position="48"/>
    </location>
</feature>
<dbReference type="KEGG" id="pdo:PSDT_1401"/>
<comment type="caution">
    <text evidence="2">The sequence shown here is derived from an EMBL/GenBank/DDBJ whole genome shotgun (WGS) entry which is preliminary data.</text>
</comment>
<feature type="transmembrane region" description="Helical" evidence="1">
    <location>
        <begin position="60"/>
        <end position="83"/>
    </location>
</feature>
<dbReference type="PATRIC" id="fig|864564.6.peg.1537"/>
<name>E6JZF8_PARDN</name>
<keyword evidence="1" id="KW-0812">Transmembrane</keyword>
<feature type="transmembrane region" description="Helical" evidence="1">
    <location>
        <begin position="139"/>
        <end position="158"/>
    </location>
</feature>
<keyword evidence="3" id="KW-1185">Reference proteome</keyword>
<evidence type="ECO:0000313" key="3">
    <source>
        <dbReference type="Proteomes" id="UP000004946"/>
    </source>
</evidence>
<protein>
    <submittedName>
        <fullName evidence="2">Uncharacterized protein</fullName>
    </submittedName>
</protein>